<evidence type="ECO:0000313" key="1">
    <source>
        <dbReference type="EMBL" id="EEF13016.1"/>
    </source>
</evidence>
<proteinExistence type="predicted"/>
<sequence length="64" mass="6999">MALGAWAARMLRNISDSSAAFLSINSLLKPKFSKFARTFLKSAGVSFASSDFVTFLEAKNLPLR</sequence>
<dbReference type="AlphaFoldDB" id="B9D4N5"/>
<comment type="caution">
    <text evidence="1">The sequence shown here is derived from an EMBL/GenBank/DDBJ whole genome shotgun (WGS) entry which is preliminary data.</text>
</comment>
<reference evidence="1 2" key="1">
    <citation type="submission" date="2008-08" db="EMBL/GenBank/DDBJ databases">
        <authorList>
            <person name="Madupu R."/>
            <person name="Durkin A.S."/>
            <person name="Torralba M."/>
            <person name="Methe B."/>
            <person name="Sutton G.G."/>
            <person name="Strausberg R.L."/>
            <person name="Nelson K.E."/>
        </authorList>
    </citation>
    <scope>NUCLEOTIDE SEQUENCE [LARGE SCALE GENOMIC DNA]</scope>
    <source>
        <strain evidence="1 2">RM3267</strain>
    </source>
</reference>
<accession>B9D4N5</accession>
<dbReference type="EMBL" id="ACFU01000029">
    <property type="protein sequence ID" value="EEF13016.1"/>
    <property type="molecule type" value="Genomic_DNA"/>
</dbReference>
<name>B9D4N5_CAMRE</name>
<evidence type="ECO:0000313" key="2">
    <source>
        <dbReference type="Proteomes" id="UP000003082"/>
    </source>
</evidence>
<keyword evidence="2" id="KW-1185">Reference proteome</keyword>
<organism evidence="1 2">
    <name type="scientific">Campylobacter rectus RM3267</name>
    <dbReference type="NCBI Taxonomy" id="553218"/>
    <lineage>
        <taxon>Bacteria</taxon>
        <taxon>Pseudomonadati</taxon>
        <taxon>Campylobacterota</taxon>
        <taxon>Epsilonproteobacteria</taxon>
        <taxon>Campylobacterales</taxon>
        <taxon>Campylobacteraceae</taxon>
        <taxon>Campylobacter</taxon>
    </lineage>
</organism>
<dbReference type="Proteomes" id="UP000003082">
    <property type="component" value="Unassembled WGS sequence"/>
</dbReference>
<protein>
    <submittedName>
        <fullName evidence="1">Uncharacterized protein</fullName>
    </submittedName>
</protein>
<gene>
    <name evidence="1" type="ORF">CAMRE0001_3080</name>
</gene>